<protein>
    <submittedName>
        <fullName evidence="2">Uncharacterized protein</fullName>
    </submittedName>
</protein>
<accession>A0ABN2KRI4</accession>
<dbReference type="RefSeq" id="WP_344066571.1">
    <property type="nucleotide sequence ID" value="NZ_BAAAPN010000054.1"/>
</dbReference>
<feature type="region of interest" description="Disordered" evidence="1">
    <location>
        <begin position="245"/>
        <end position="309"/>
    </location>
</feature>
<feature type="compositionally biased region" description="Low complexity" evidence="1">
    <location>
        <begin position="252"/>
        <end position="278"/>
    </location>
</feature>
<name>A0ABN2KRI4_9MICO</name>
<reference evidence="2 3" key="1">
    <citation type="journal article" date="2019" name="Int. J. Syst. Evol. Microbiol.">
        <title>The Global Catalogue of Microorganisms (GCM) 10K type strain sequencing project: providing services to taxonomists for standard genome sequencing and annotation.</title>
        <authorList>
            <consortium name="The Broad Institute Genomics Platform"/>
            <consortium name="The Broad Institute Genome Sequencing Center for Infectious Disease"/>
            <person name="Wu L."/>
            <person name="Ma J."/>
        </authorList>
    </citation>
    <scope>NUCLEOTIDE SEQUENCE [LARGE SCALE GENOMIC DNA]</scope>
    <source>
        <strain evidence="2 3">JCM 15591</strain>
    </source>
</reference>
<sequence>MATASRRGFPARCVRGSARQPGAQLLARAFSGAPEFGPTSQLTTATAIDGDVARVAATPTRSTGPRFLEYRLVRLDGDWRIAAIDGFYDDPDAAFMPAERASALTGSATADATLTAMPPHYARLDPARLFVERDIVDDDGDSTRIEVRPVGRFTVSSGVLAVVDFAYDASMIKALTRSVPPGEYAADIAVAFERCAALRVTFGPDAPVAWHPATASDGGHVAGVDAGNLAVIGIGAYAAATVRGRRAPTRTSSSIPSHSPSSSASARASRAVWSPARAGATAPIRRFGASTQRARRSNSSSTSACWCTR</sequence>
<organism evidence="2 3">
    <name type="scientific">Nostocoides vanveenii</name>
    <dbReference type="NCBI Taxonomy" id="330835"/>
    <lineage>
        <taxon>Bacteria</taxon>
        <taxon>Bacillati</taxon>
        <taxon>Actinomycetota</taxon>
        <taxon>Actinomycetes</taxon>
        <taxon>Micrococcales</taxon>
        <taxon>Intrasporangiaceae</taxon>
        <taxon>Nostocoides</taxon>
    </lineage>
</organism>
<evidence type="ECO:0000313" key="3">
    <source>
        <dbReference type="Proteomes" id="UP001501475"/>
    </source>
</evidence>
<evidence type="ECO:0000313" key="2">
    <source>
        <dbReference type="EMBL" id="GAA1764023.1"/>
    </source>
</evidence>
<proteinExistence type="predicted"/>
<keyword evidence="3" id="KW-1185">Reference proteome</keyword>
<comment type="caution">
    <text evidence="2">The sequence shown here is derived from an EMBL/GenBank/DDBJ whole genome shotgun (WGS) entry which is preliminary data.</text>
</comment>
<dbReference type="Proteomes" id="UP001501475">
    <property type="component" value="Unassembled WGS sequence"/>
</dbReference>
<evidence type="ECO:0000256" key="1">
    <source>
        <dbReference type="SAM" id="MobiDB-lite"/>
    </source>
</evidence>
<dbReference type="EMBL" id="BAAAPN010000054">
    <property type="protein sequence ID" value="GAA1764023.1"/>
    <property type="molecule type" value="Genomic_DNA"/>
</dbReference>
<feature type="compositionally biased region" description="Low complexity" evidence="1">
    <location>
        <begin position="289"/>
        <end position="309"/>
    </location>
</feature>
<gene>
    <name evidence="2" type="ORF">GCM10009810_23920</name>
</gene>